<dbReference type="PANTHER" id="PTHR10174:SF208">
    <property type="entry name" value="CRAL-TRIO DOMAIN-CONTAINING PROTEIN DDB_G0278031"/>
    <property type="match status" value="1"/>
</dbReference>
<evidence type="ECO:0000313" key="3">
    <source>
        <dbReference type="EMBL" id="CAI8011460.1"/>
    </source>
</evidence>
<keyword evidence="4" id="KW-1185">Reference proteome</keyword>
<protein>
    <submittedName>
        <fullName evidence="3">Retinaldehyde-binding protein 1</fullName>
    </submittedName>
</protein>
<dbReference type="InterPro" id="IPR011074">
    <property type="entry name" value="CRAL/TRIO_N_dom"/>
</dbReference>
<accession>A0AA35RHA3</accession>
<dbReference type="InterPro" id="IPR001251">
    <property type="entry name" value="CRAL-TRIO_dom"/>
</dbReference>
<proteinExistence type="predicted"/>
<dbReference type="Pfam" id="PF00650">
    <property type="entry name" value="CRAL_TRIO"/>
    <property type="match status" value="1"/>
</dbReference>
<feature type="compositionally biased region" description="Polar residues" evidence="1">
    <location>
        <begin position="283"/>
        <end position="305"/>
    </location>
</feature>
<dbReference type="InterPro" id="IPR036273">
    <property type="entry name" value="CRAL/TRIO_N_dom_sf"/>
</dbReference>
<dbReference type="Gene3D" id="1.10.8.20">
    <property type="entry name" value="N-terminal domain of phosphatidylinositol transfer protein sec14p"/>
    <property type="match status" value="1"/>
</dbReference>
<dbReference type="Pfam" id="PF03765">
    <property type="entry name" value="CRAL_TRIO_N"/>
    <property type="match status" value="1"/>
</dbReference>
<feature type="domain" description="CRAL-TRIO" evidence="2">
    <location>
        <begin position="98"/>
        <end position="266"/>
    </location>
</feature>
<dbReference type="PRINTS" id="PR00180">
    <property type="entry name" value="CRETINALDHBP"/>
</dbReference>
<dbReference type="Gene3D" id="1.20.5.1200">
    <property type="entry name" value="Alpha-tocopherol transfer"/>
    <property type="match status" value="1"/>
</dbReference>
<dbReference type="SUPFAM" id="SSF52087">
    <property type="entry name" value="CRAL/TRIO domain"/>
    <property type="match status" value="1"/>
</dbReference>
<dbReference type="GO" id="GO:0016020">
    <property type="term" value="C:membrane"/>
    <property type="evidence" value="ECO:0007669"/>
    <property type="project" value="TreeGrafter"/>
</dbReference>
<organism evidence="3 4">
    <name type="scientific">Geodia barretti</name>
    <name type="common">Barrett's horny sponge</name>
    <dbReference type="NCBI Taxonomy" id="519541"/>
    <lineage>
        <taxon>Eukaryota</taxon>
        <taxon>Metazoa</taxon>
        <taxon>Porifera</taxon>
        <taxon>Demospongiae</taxon>
        <taxon>Heteroscleromorpha</taxon>
        <taxon>Tetractinellida</taxon>
        <taxon>Astrophorina</taxon>
        <taxon>Geodiidae</taxon>
        <taxon>Geodia</taxon>
    </lineage>
</organism>
<evidence type="ECO:0000259" key="2">
    <source>
        <dbReference type="PROSITE" id="PS50191"/>
    </source>
</evidence>
<dbReference type="PROSITE" id="PS50191">
    <property type="entry name" value="CRAL_TRIO"/>
    <property type="match status" value="1"/>
</dbReference>
<gene>
    <name evidence="3" type="ORF">GBAR_LOCUS7388</name>
</gene>
<dbReference type="SMART" id="SM01100">
    <property type="entry name" value="CRAL_TRIO_N"/>
    <property type="match status" value="1"/>
</dbReference>
<dbReference type="SUPFAM" id="SSF46938">
    <property type="entry name" value="CRAL/TRIO N-terminal domain"/>
    <property type="match status" value="1"/>
</dbReference>
<evidence type="ECO:0000313" key="4">
    <source>
        <dbReference type="Proteomes" id="UP001174909"/>
    </source>
</evidence>
<dbReference type="PANTHER" id="PTHR10174">
    <property type="entry name" value="ALPHA-TOCOPHEROL TRANSFER PROTEIN-RELATED"/>
    <property type="match status" value="1"/>
</dbReference>
<name>A0AA35RHA3_GEOBA</name>
<dbReference type="SMART" id="SM00516">
    <property type="entry name" value="SEC14"/>
    <property type="match status" value="1"/>
</dbReference>
<dbReference type="AlphaFoldDB" id="A0AA35RHA3"/>
<reference evidence="3" key="1">
    <citation type="submission" date="2023-03" db="EMBL/GenBank/DDBJ databases">
        <authorList>
            <person name="Steffen K."/>
            <person name="Cardenas P."/>
        </authorList>
    </citation>
    <scope>NUCLEOTIDE SEQUENCE</scope>
</reference>
<feature type="region of interest" description="Disordered" evidence="1">
    <location>
        <begin position="280"/>
        <end position="305"/>
    </location>
</feature>
<sequence length="305" mass="35352">MAESEVLSRIDGETLEKARRELREDPDKRAEAVEELRTKIAEAKNDPEHGVVEFSRDDGPFLLRFLRARKFDVDRATLLYCNYYKFRHKYADLLGDMHPRVVDHVLRSGLMGVTDLRRRDWSVAIQLCPARWDSDTVPFTDNFKTMILLLEKLIEDEENQVHGITILNNLLDVSFSTIVKLSQAEQTRKGVFLELFQDSFPGRFKGMHLVNQPWYVSLVLGIIRPFMKQKMRDRLFLHGADYTSLYEHFDPELLPLSLGGSGSEFDIDCLTRIFRKELAERPPNSQETDTTVQQESDIPITDTTQ</sequence>
<dbReference type="CDD" id="cd00170">
    <property type="entry name" value="SEC14"/>
    <property type="match status" value="1"/>
</dbReference>
<dbReference type="EMBL" id="CASHTH010001102">
    <property type="protein sequence ID" value="CAI8011460.1"/>
    <property type="molecule type" value="Genomic_DNA"/>
</dbReference>
<dbReference type="Proteomes" id="UP001174909">
    <property type="component" value="Unassembled WGS sequence"/>
</dbReference>
<dbReference type="Gene3D" id="3.40.525.10">
    <property type="entry name" value="CRAL-TRIO lipid binding domain"/>
    <property type="match status" value="1"/>
</dbReference>
<dbReference type="InterPro" id="IPR036865">
    <property type="entry name" value="CRAL-TRIO_dom_sf"/>
</dbReference>
<dbReference type="GO" id="GO:1902936">
    <property type="term" value="F:phosphatidylinositol bisphosphate binding"/>
    <property type="evidence" value="ECO:0007669"/>
    <property type="project" value="TreeGrafter"/>
</dbReference>
<comment type="caution">
    <text evidence="3">The sequence shown here is derived from an EMBL/GenBank/DDBJ whole genome shotgun (WGS) entry which is preliminary data.</text>
</comment>
<evidence type="ECO:0000256" key="1">
    <source>
        <dbReference type="SAM" id="MobiDB-lite"/>
    </source>
</evidence>